<dbReference type="Pfam" id="PF17963">
    <property type="entry name" value="Big_9"/>
    <property type="match status" value="1"/>
</dbReference>
<comment type="caution">
    <text evidence="1">The sequence shown here is derived from an EMBL/GenBank/DDBJ whole genome shotgun (WGS) entry which is preliminary data.</text>
</comment>
<feature type="non-terminal residue" evidence="1">
    <location>
        <position position="84"/>
    </location>
</feature>
<dbReference type="NCBIfam" id="TIGR01965">
    <property type="entry name" value="VCBS_repeat"/>
    <property type="match status" value="1"/>
</dbReference>
<dbReference type="AlphaFoldDB" id="A0A6L3SN85"/>
<reference evidence="1 2" key="1">
    <citation type="submission" date="2019-09" db="EMBL/GenBank/DDBJ databases">
        <title>YIM 48816 draft genome.</title>
        <authorList>
            <person name="Jiang L."/>
        </authorList>
    </citation>
    <scope>NUCLEOTIDE SEQUENCE [LARGE SCALE GENOMIC DNA]</scope>
    <source>
        <strain evidence="1 2">YIM 48816</strain>
    </source>
</reference>
<organism evidence="1 2">
    <name type="scientific">Methylobacterium soli</name>
    <dbReference type="NCBI Taxonomy" id="553447"/>
    <lineage>
        <taxon>Bacteria</taxon>
        <taxon>Pseudomonadati</taxon>
        <taxon>Pseudomonadota</taxon>
        <taxon>Alphaproteobacteria</taxon>
        <taxon>Hyphomicrobiales</taxon>
        <taxon>Methylobacteriaceae</taxon>
        <taxon>Methylobacterium</taxon>
    </lineage>
</organism>
<evidence type="ECO:0000313" key="1">
    <source>
        <dbReference type="EMBL" id="KAB1068195.1"/>
    </source>
</evidence>
<accession>A0A6L3SN85</accession>
<gene>
    <name evidence="1" type="ORF">F6X53_31805</name>
</gene>
<evidence type="ECO:0000313" key="2">
    <source>
        <dbReference type="Proteomes" id="UP000474159"/>
    </source>
</evidence>
<sequence>MKVVANHGTLTVSADGSYSYEATGSNNLDNNLSANEHFTYTVADSAGAIAQSTLDVRLDGQAPQASARFDFAFTDARVALSGEA</sequence>
<dbReference type="OrthoDB" id="8481600at2"/>
<protein>
    <recommendedName>
        <fullName evidence="3">Cadherin-like domain-containing protein</fullName>
    </recommendedName>
</protein>
<proteinExistence type="predicted"/>
<name>A0A6L3SN85_9HYPH</name>
<keyword evidence="2" id="KW-1185">Reference proteome</keyword>
<dbReference type="EMBL" id="VZZK01000093">
    <property type="protein sequence ID" value="KAB1068195.1"/>
    <property type="molecule type" value="Genomic_DNA"/>
</dbReference>
<dbReference type="Proteomes" id="UP000474159">
    <property type="component" value="Unassembled WGS sequence"/>
</dbReference>
<evidence type="ECO:0008006" key="3">
    <source>
        <dbReference type="Google" id="ProtNLM"/>
    </source>
</evidence>
<dbReference type="InterPro" id="IPR010221">
    <property type="entry name" value="VCBS_dom"/>
</dbReference>